<dbReference type="Gene3D" id="3.60.15.10">
    <property type="entry name" value="Ribonuclease Z/Hydroxyacylglutathione hydrolase-like"/>
    <property type="match status" value="1"/>
</dbReference>
<evidence type="ECO:0000313" key="11">
    <source>
        <dbReference type="EMBL" id="CBY19178.1"/>
    </source>
</evidence>
<evidence type="ECO:0000313" key="12">
    <source>
        <dbReference type="Proteomes" id="UP000001307"/>
    </source>
</evidence>
<dbReference type="InParanoid" id="E4XDE0"/>
<evidence type="ECO:0000256" key="4">
    <source>
        <dbReference type="ARBA" id="ARBA00006759"/>
    </source>
</evidence>
<dbReference type="InterPro" id="IPR032282">
    <property type="entry name" value="HAGH_C"/>
</dbReference>
<protein>
    <recommendedName>
        <fullName evidence="5">hydroxyacylglutathione hydrolase</fullName>
        <ecNumber evidence="5">3.1.2.6</ecNumber>
    </recommendedName>
    <alternativeName>
        <fullName evidence="9">Glyoxalase II</fullName>
    </alternativeName>
</protein>
<evidence type="ECO:0000256" key="6">
    <source>
        <dbReference type="ARBA" id="ARBA00022723"/>
    </source>
</evidence>
<gene>
    <name evidence="11" type="ORF">GSOID_T00008182001</name>
</gene>
<keyword evidence="8" id="KW-0862">Zinc</keyword>
<comment type="similarity">
    <text evidence="4">Belongs to the metallo-beta-lactamase superfamily. Glyoxalase II family.</text>
</comment>
<evidence type="ECO:0000256" key="7">
    <source>
        <dbReference type="ARBA" id="ARBA00022801"/>
    </source>
</evidence>
<organism evidence="11 12">
    <name type="scientific">Oikopleura dioica</name>
    <name type="common">Tunicate</name>
    <dbReference type="NCBI Taxonomy" id="34765"/>
    <lineage>
        <taxon>Eukaryota</taxon>
        <taxon>Metazoa</taxon>
        <taxon>Chordata</taxon>
        <taxon>Tunicata</taxon>
        <taxon>Appendicularia</taxon>
        <taxon>Copelata</taxon>
        <taxon>Oikopleuridae</taxon>
        <taxon>Oikopleura</taxon>
    </lineage>
</organism>
<dbReference type="InterPro" id="IPR001279">
    <property type="entry name" value="Metallo-B-lactamas"/>
</dbReference>
<dbReference type="GO" id="GO:0046872">
    <property type="term" value="F:metal ion binding"/>
    <property type="evidence" value="ECO:0007669"/>
    <property type="project" value="UniProtKB-KW"/>
</dbReference>
<evidence type="ECO:0000256" key="3">
    <source>
        <dbReference type="ARBA" id="ARBA00004963"/>
    </source>
</evidence>
<dbReference type="InterPro" id="IPR036866">
    <property type="entry name" value="RibonucZ/Hydroxyglut_hydro"/>
</dbReference>
<keyword evidence="12" id="KW-1185">Reference proteome</keyword>
<name>E4XDE0_OIKDI</name>
<dbReference type="EMBL" id="FN653039">
    <property type="protein sequence ID" value="CBY19178.1"/>
    <property type="molecule type" value="Genomic_DNA"/>
</dbReference>
<dbReference type="Proteomes" id="UP000001307">
    <property type="component" value="Unassembled WGS sequence"/>
</dbReference>
<evidence type="ECO:0000256" key="9">
    <source>
        <dbReference type="ARBA" id="ARBA00031044"/>
    </source>
</evidence>
<dbReference type="CDD" id="cd07723">
    <property type="entry name" value="hydroxyacylglutathione_hydrolase_MBL-fold"/>
    <property type="match status" value="1"/>
</dbReference>
<comment type="cofactor">
    <cofactor evidence="2">
        <name>Zn(2+)</name>
        <dbReference type="ChEBI" id="CHEBI:29105"/>
    </cofactor>
</comment>
<comment type="pathway">
    <text evidence="3">Secondary metabolite metabolism; methylglyoxal degradation; (R)-lactate from methylglyoxal: step 2/2.</text>
</comment>
<evidence type="ECO:0000256" key="5">
    <source>
        <dbReference type="ARBA" id="ARBA00011917"/>
    </source>
</evidence>
<dbReference type="AlphaFoldDB" id="E4XDE0"/>
<evidence type="ECO:0000259" key="10">
    <source>
        <dbReference type="SMART" id="SM00849"/>
    </source>
</evidence>
<evidence type="ECO:0000256" key="1">
    <source>
        <dbReference type="ARBA" id="ARBA00001623"/>
    </source>
</evidence>
<dbReference type="Pfam" id="PF00753">
    <property type="entry name" value="Lactamase_B"/>
    <property type="match status" value="1"/>
</dbReference>
<dbReference type="OrthoDB" id="515692at2759"/>
<dbReference type="SUPFAM" id="SSF56281">
    <property type="entry name" value="Metallo-hydrolase/oxidoreductase"/>
    <property type="match status" value="1"/>
</dbReference>
<comment type="catalytic activity">
    <reaction evidence="1">
        <text>an S-(2-hydroxyacyl)glutathione + H2O = a 2-hydroxy carboxylate + glutathione + H(+)</text>
        <dbReference type="Rhea" id="RHEA:21864"/>
        <dbReference type="ChEBI" id="CHEBI:15377"/>
        <dbReference type="ChEBI" id="CHEBI:15378"/>
        <dbReference type="ChEBI" id="CHEBI:57925"/>
        <dbReference type="ChEBI" id="CHEBI:58896"/>
        <dbReference type="ChEBI" id="CHEBI:71261"/>
        <dbReference type="EC" id="3.1.2.6"/>
    </reaction>
</comment>
<reference evidence="11 12" key="1">
    <citation type="journal article" date="2010" name="Science">
        <title>Plasticity of animal genome architecture unmasked by rapid evolution of a pelagic tunicate.</title>
        <authorList>
            <person name="Denoeud F."/>
            <person name="Henriet S."/>
            <person name="Mungpakdee S."/>
            <person name="Aury J.M."/>
            <person name="Da Silva C."/>
            <person name="Brinkmann H."/>
            <person name="Mikhaleva J."/>
            <person name="Olsen L.C."/>
            <person name="Jubin C."/>
            <person name="Canestro C."/>
            <person name="Bouquet J.M."/>
            <person name="Danks G."/>
            <person name="Poulain J."/>
            <person name="Campsteijn C."/>
            <person name="Adamski M."/>
            <person name="Cross I."/>
            <person name="Yadetie F."/>
            <person name="Muffato M."/>
            <person name="Louis A."/>
            <person name="Butcher S."/>
            <person name="Tsagkogeorga G."/>
            <person name="Konrad A."/>
            <person name="Singh S."/>
            <person name="Jensen M.F."/>
            <person name="Cong E.H."/>
            <person name="Eikeseth-Otteraa H."/>
            <person name="Noel B."/>
            <person name="Anthouard V."/>
            <person name="Porcel B.M."/>
            <person name="Kachouri-Lafond R."/>
            <person name="Nishino A."/>
            <person name="Ugolini M."/>
            <person name="Chourrout P."/>
            <person name="Nishida H."/>
            <person name="Aasland R."/>
            <person name="Huzurbazar S."/>
            <person name="Westhof E."/>
            <person name="Delsuc F."/>
            <person name="Lehrach H."/>
            <person name="Reinhardt R."/>
            <person name="Weissenbach J."/>
            <person name="Roy S.W."/>
            <person name="Artiguenave F."/>
            <person name="Postlethwait J.H."/>
            <person name="Manak J.R."/>
            <person name="Thompson E.M."/>
            <person name="Jaillon O."/>
            <person name="Du Pasquier L."/>
            <person name="Boudinot P."/>
            <person name="Liberles D.A."/>
            <person name="Volff J.N."/>
            <person name="Philippe H."/>
            <person name="Lenhard B."/>
            <person name="Roest Crollius H."/>
            <person name="Wincker P."/>
            <person name="Chourrout D."/>
        </authorList>
    </citation>
    <scope>NUCLEOTIDE SEQUENCE [LARGE SCALE GENOMIC DNA]</scope>
</reference>
<dbReference type="EC" id="3.1.2.6" evidence="5"/>
<evidence type="ECO:0000256" key="2">
    <source>
        <dbReference type="ARBA" id="ARBA00001947"/>
    </source>
</evidence>
<keyword evidence="6" id="KW-0479">Metal-binding</keyword>
<proteinExistence type="inferred from homology"/>
<keyword evidence="7" id="KW-0378">Hydrolase</keyword>
<dbReference type="PANTHER" id="PTHR11935">
    <property type="entry name" value="BETA LACTAMASE DOMAIN"/>
    <property type="match status" value="1"/>
</dbReference>
<accession>E4XDE0</accession>
<evidence type="ECO:0000256" key="8">
    <source>
        <dbReference type="ARBA" id="ARBA00022833"/>
    </source>
</evidence>
<feature type="domain" description="Metallo-beta-lactamase" evidence="10">
    <location>
        <begin position="26"/>
        <end position="188"/>
    </location>
</feature>
<dbReference type="Pfam" id="PF16123">
    <property type="entry name" value="HAGH_C"/>
    <property type="match status" value="1"/>
</dbReference>
<dbReference type="GO" id="GO:0004416">
    <property type="term" value="F:hydroxyacylglutathione hydrolase activity"/>
    <property type="evidence" value="ECO:0007669"/>
    <property type="project" value="UniProtKB-EC"/>
</dbReference>
<dbReference type="SMART" id="SM00849">
    <property type="entry name" value="Lactamase_B"/>
    <property type="match status" value="1"/>
</dbReference>
<dbReference type="InterPro" id="IPR035680">
    <property type="entry name" value="Clx_II_MBL"/>
</dbReference>
<sequence>MLKGHSKLKTVDHGDFTVTVVPALSDNFMYLIKPINSKRAFAIDPVDHKRIAHEVIGLGTSLESILCTHHHADHDGGNIPLKRLYPQLDVFGIDERIHGLTNQLKEQPVQDLKVCGLDVKVLHTPCHTTGHSTYIVNSSSGVSAVFVGDTLFNAGCGRLFEGTPEMLLNTVEHILSSVADEDKMYFAHEYSASNIRFALSVDSENEELKKRQKEVSDLREISEYIYFLCIFNAQ</sequence>
<dbReference type="PANTHER" id="PTHR11935:SF94">
    <property type="entry name" value="TENZING NORGAY, ISOFORM C"/>
    <property type="match status" value="1"/>
</dbReference>